<sequence length="617" mass="68811">MKSFFILISLTTSLAAIIHKRAERPHVQNANHIFNAIHSSMRQWGSSLNHNGMSVFLATVPQDVELYHGTDSETRINGTEWLAFEPEHAMIFARGRHGPPPDRDGERYPPGSHPQSHDSHGGPQSDHEHEDRYPPPPSPPPGPPDQSEGQRFQHPPPPPHHFGHEEDERRNEWEPEHLGDALAEQRPIFQSRAEGEEPHGYLHTYRTKHPLRLLYVDGQSAAKSEKGTLDVQDMVLLHQNPPEEAVFVAKYGMIDRHEDADRHSPPSGPQPNHDKEKYSRGQGRPHFPPRSEKRLGPPHGGPLGEGQRAERLCQLAQTEYEDRIDGILRMEGGFEIILCDMAKHLDVISIARTKPDAGGPGPGRDDGDMLAYYRAVAARYDGIGAGRVTLDYENFVSLFAIDNAVFFDESRRPRVRNETKIVAPVKEAIKAMALKDASGDVGKNWQAITDMVVARYADPIAYLASGELNQLHDFKAEADHAMRPFIDYGDRNTAREIERCSIQHLPSTAPSNANQGKPAYDSIHAVTSVLCRTLSAVGEIDTLAHGVSMLRGLKSWLGWTTWKRCRGCAEHEVCFLPIWPAGSAEDFEHPQCRSHVSGGPGTYWGGFGKPPRSHDRP</sequence>
<dbReference type="PANTHER" id="PTHR35204:SF1">
    <property type="entry name" value="ENTEROTOXIN"/>
    <property type="match status" value="1"/>
</dbReference>
<keyword evidence="4" id="KW-1185">Reference proteome</keyword>
<protein>
    <submittedName>
        <fullName evidence="3">Uncharacterized protein</fullName>
    </submittedName>
</protein>
<feature type="compositionally biased region" description="Basic and acidic residues" evidence="1">
    <location>
        <begin position="162"/>
        <end position="173"/>
    </location>
</feature>
<organism evidence="3 4">
    <name type="scientific">Salinomyces thailandicus</name>
    <dbReference type="NCBI Taxonomy" id="706561"/>
    <lineage>
        <taxon>Eukaryota</taxon>
        <taxon>Fungi</taxon>
        <taxon>Dikarya</taxon>
        <taxon>Ascomycota</taxon>
        <taxon>Pezizomycotina</taxon>
        <taxon>Dothideomycetes</taxon>
        <taxon>Dothideomycetidae</taxon>
        <taxon>Mycosphaerellales</taxon>
        <taxon>Teratosphaeriaceae</taxon>
        <taxon>Salinomyces</taxon>
    </lineage>
</organism>
<name>A0A4U0UDM4_9PEZI</name>
<feature type="compositionally biased region" description="Basic and acidic residues" evidence="1">
    <location>
        <begin position="115"/>
        <end position="133"/>
    </location>
</feature>
<feature type="chain" id="PRO_5020891650" evidence="2">
    <location>
        <begin position="16"/>
        <end position="617"/>
    </location>
</feature>
<dbReference type="PANTHER" id="PTHR35204">
    <property type="entry name" value="YALI0A21131P"/>
    <property type="match status" value="1"/>
</dbReference>
<feature type="region of interest" description="Disordered" evidence="1">
    <location>
        <begin position="258"/>
        <end position="306"/>
    </location>
</feature>
<keyword evidence="2" id="KW-0732">Signal</keyword>
<dbReference type="OrthoDB" id="10261782at2759"/>
<dbReference type="EMBL" id="NAJL01000002">
    <property type="protein sequence ID" value="TKA33610.1"/>
    <property type="molecule type" value="Genomic_DNA"/>
</dbReference>
<evidence type="ECO:0000256" key="1">
    <source>
        <dbReference type="SAM" id="MobiDB-lite"/>
    </source>
</evidence>
<evidence type="ECO:0000256" key="2">
    <source>
        <dbReference type="SAM" id="SignalP"/>
    </source>
</evidence>
<gene>
    <name evidence="3" type="ORF">B0A50_00446</name>
</gene>
<feature type="signal peptide" evidence="2">
    <location>
        <begin position="1"/>
        <end position="15"/>
    </location>
</feature>
<dbReference type="Proteomes" id="UP000308549">
    <property type="component" value="Unassembled WGS sequence"/>
</dbReference>
<evidence type="ECO:0000313" key="3">
    <source>
        <dbReference type="EMBL" id="TKA33610.1"/>
    </source>
</evidence>
<proteinExistence type="predicted"/>
<dbReference type="InterPro" id="IPR038921">
    <property type="entry name" value="YOR389W-like"/>
</dbReference>
<evidence type="ECO:0000313" key="4">
    <source>
        <dbReference type="Proteomes" id="UP000308549"/>
    </source>
</evidence>
<reference evidence="3 4" key="1">
    <citation type="submission" date="2017-03" db="EMBL/GenBank/DDBJ databases">
        <title>Genomes of endolithic fungi from Antarctica.</title>
        <authorList>
            <person name="Coleine C."/>
            <person name="Masonjones S."/>
            <person name="Stajich J.E."/>
        </authorList>
    </citation>
    <scope>NUCLEOTIDE SEQUENCE [LARGE SCALE GENOMIC DNA]</scope>
    <source>
        <strain evidence="3 4">CCFEE 6315</strain>
    </source>
</reference>
<accession>A0A4U0UDM4</accession>
<dbReference type="AlphaFoldDB" id="A0A4U0UDM4"/>
<feature type="region of interest" description="Disordered" evidence="1">
    <location>
        <begin position="93"/>
        <end position="173"/>
    </location>
</feature>
<feature type="compositionally biased region" description="Pro residues" evidence="1">
    <location>
        <begin position="134"/>
        <end position="144"/>
    </location>
</feature>
<comment type="caution">
    <text evidence="3">The sequence shown here is derived from an EMBL/GenBank/DDBJ whole genome shotgun (WGS) entry which is preliminary data.</text>
</comment>